<comment type="caution">
    <text evidence="6">The sequence shown here is derived from an EMBL/GenBank/DDBJ whole genome shotgun (WGS) entry which is preliminary data.</text>
</comment>
<evidence type="ECO:0000256" key="2">
    <source>
        <dbReference type="ARBA" id="ARBA00023015"/>
    </source>
</evidence>
<dbReference type="Pfam" id="PF00126">
    <property type="entry name" value="HTH_1"/>
    <property type="match status" value="1"/>
</dbReference>
<dbReference type="PRINTS" id="PR00039">
    <property type="entry name" value="HTHLYSR"/>
</dbReference>
<dbReference type="AlphaFoldDB" id="A0A923MMD9"/>
<sequence>MAVRLDDIDYFLAVASHGQARRAAAALGVSQPAITKGLQRLEKELGFPLFERSKRGMQLTPVAEQFRQRTQALRASLGEAIKEAADLHLGAMGVLRVGVSPLYAQRLFVPACLQLHRQRPAARIRVMIHLNDALVAALRLGDLDLTINALPGVMPEDLQGVPLIEDALCMVVRNGHPLLARRRLRIADLVDAQWMLPGPEVAARRNVEGRLAEAGLPPPRVAVEVSNTATQLGRLLSQSDLVSILSESQLQGPSGEGLVPLPFVEARFVRTIGVLTRKGAALPPLAQRFLELLQEASATGKAAAAPRRRAAAGVPDS</sequence>
<proteinExistence type="inferred from homology"/>
<dbReference type="SUPFAM" id="SSF53850">
    <property type="entry name" value="Periplasmic binding protein-like II"/>
    <property type="match status" value="1"/>
</dbReference>
<dbReference type="GO" id="GO:0003700">
    <property type="term" value="F:DNA-binding transcription factor activity"/>
    <property type="evidence" value="ECO:0007669"/>
    <property type="project" value="InterPro"/>
</dbReference>
<dbReference type="Pfam" id="PF03466">
    <property type="entry name" value="LysR_substrate"/>
    <property type="match status" value="1"/>
</dbReference>
<comment type="similarity">
    <text evidence="1">Belongs to the LysR transcriptional regulatory family.</text>
</comment>
<dbReference type="Gene3D" id="1.10.10.10">
    <property type="entry name" value="Winged helix-like DNA-binding domain superfamily/Winged helix DNA-binding domain"/>
    <property type="match status" value="1"/>
</dbReference>
<evidence type="ECO:0000256" key="3">
    <source>
        <dbReference type="ARBA" id="ARBA00023125"/>
    </source>
</evidence>
<dbReference type="EMBL" id="JACORT010000001">
    <property type="protein sequence ID" value="MBC5781338.1"/>
    <property type="molecule type" value="Genomic_DNA"/>
</dbReference>
<dbReference type="Proteomes" id="UP000608513">
    <property type="component" value="Unassembled WGS sequence"/>
</dbReference>
<dbReference type="GO" id="GO:0003677">
    <property type="term" value="F:DNA binding"/>
    <property type="evidence" value="ECO:0007669"/>
    <property type="project" value="UniProtKB-KW"/>
</dbReference>
<evidence type="ECO:0000259" key="5">
    <source>
        <dbReference type="PROSITE" id="PS50931"/>
    </source>
</evidence>
<dbReference type="RefSeq" id="WP_187074105.1">
    <property type="nucleotide sequence ID" value="NZ_JACORT010000001.1"/>
</dbReference>
<evidence type="ECO:0000256" key="4">
    <source>
        <dbReference type="ARBA" id="ARBA00023163"/>
    </source>
</evidence>
<dbReference type="PANTHER" id="PTHR30419">
    <property type="entry name" value="HTH-TYPE TRANSCRIPTIONAL REGULATOR YBHD"/>
    <property type="match status" value="1"/>
</dbReference>
<dbReference type="GO" id="GO:0005829">
    <property type="term" value="C:cytosol"/>
    <property type="evidence" value="ECO:0007669"/>
    <property type="project" value="TreeGrafter"/>
</dbReference>
<dbReference type="InterPro" id="IPR036388">
    <property type="entry name" value="WH-like_DNA-bd_sf"/>
</dbReference>
<protein>
    <submittedName>
        <fullName evidence="6">LysR family transcriptional regulator</fullName>
    </submittedName>
</protein>
<dbReference type="InterPro" id="IPR050950">
    <property type="entry name" value="HTH-type_LysR_regulators"/>
</dbReference>
<dbReference type="SUPFAM" id="SSF46785">
    <property type="entry name" value="Winged helix' DNA-binding domain"/>
    <property type="match status" value="1"/>
</dbReference>
<accession>A0A923MMD9</accession>
<reference evidence="6" key="1">
    <citation type="submission" date="2020-08" db="EMBL/GenBank/DDBJ databases">
        <title>Ramlibacter sp. USB13 16S ribosomal RNA gene genome sequencing and assembly.</title>
        <authorList>
            <person name="Kang M."/>
        </authorList>
    </citation>
    <scope>NUCLEOTIDE SEQUENCE</scope>
    <source>
        <strain evidence="6">USB13</strain>
    </source>
</reference>
<dbReference type="InterPro" id="IPR000847">
    <property type="entry name" value="LysR_HTH_N"/>
</dbReference>
<keyword evidence="4" id="KW-0804">Transcription</keyword>
<evidence type="ECO:0000256" key="1">
    <source>
        <dbReference type="ARBA" id="ARBA00009437"/>
    </source>
</evidence>
<gene>
    <name evidence="6" type="ORF">H8N03_00180</name>
</gene>
<evidence type="ECO:0000313" key="7">
    <source>
        <dbReference type="Proteomes" id="UP000608513"/>
    </source>
</evidence>
<organism evidence="6 7">
    <name type="scientific">Ramlibacter cellulosilyticus</name>
    <dbReference type="NCBI Taxonomy" id="2764187"/>
    <lineage>
        <taxon>Bacteria</taxon>
        <taxon>Pseudomonadati</taxon>
        <taxon>Pseudomonadota</taxon>
        <taxon>Betaproteobacteria</taxon>
        <taxon>Burkholderiales</taxon>
        <taxon>Comamonadaceae</taxon>
        <taxon>Ramlibacter</taxon>
    </lineage>
</organism>
<dbReference type="FunFam" id="1.10.10.10:FF:000001">
    <property type="entry name" value="LysR family transcriptional regulator"/>
    <property type="match status" value="1"/>
</dbReference>
<keyword evidence="3" id="KW-0238">DNA-binding</keyword>
<dbReference type="PROSITE" id="PS50931">
    <property type="entry name" value="HTH_LYSR"/>
    <property type="match status" value="1"/>
</dbReference>
<dbReference type="InterPro" id="IPR005119">
    <property type="entry name" value="LysR_subst-bd"/>
</dbReference>
<feature type="domain" description="HTH lysR-type" evidence="5">
    <location>
        <begin position="3"/>
        <end position="60"/>
    </location>
</feature>
<evidence type="ECO:0000313" key="6">
    <source>
        <dbReference type="EMBL" id="MBC5781338.1"/>
    </source>
</evidence>
<keyword evidence="7" id="KW-1185">Reference proteome</keyword>
<dbReference type="InterPro" id="IPR036390">
    <property type="entry name" value="WH_DNA-bd_sf"/>
</dbReference>
<dbReference type="Gene3D" id="3.40.190.290">
    <property type="match status" value="1"/>
</dbReference>
<keyword evidence="2" id="KW-0805">Transcription regulation</keyword>
<name>A0A923MMD9_9BURK</name>